<organism evidence="3 4">
    <name type="scientific">Hansschlegelia plantiphila</name>
    <dbReference type="NCBI Taxonomy" id="374655"/>
    <lineage>
        <taxon>Bacteria</taxon>
        <taxon>Pseudomonadati</taxon>
        <taxon>Pseudomonadota</taxon>
        <taxon>Alphaproteobacteria</taxon>
        <taxon>Hyphomicrobiales</taxon>
        <taxon>Methylopilaceae</taxon>
        <taxon>Hansschlegelia</taxon>
    </lineage>
</organism>
<proteinExistence type="predicted"/>
<dbReference type="Gene3D" id="3.40.190.10">
    <property type="entry name" value="Periplasmic binding protein-like II"/>
    <property type="match status" value="2"/>
</dbReference>
<reference evidence="3" key="2">
    <citation type="submission" date="2023-01" db="EMBL/GenBank/DDBJ databases">
        <authorList>
            <person name="Sun Q."/>
            <person name="Evtushenko L."/>
        </authorList>
    </citation>
    <scope>NUCLEOTIDE SEQUENCE</scope>
    <source>
        <strain evidence="3">VKM B-2347</strain>
    </source>
</reference>
<sequence>MQRFRRAEASAAAWTEDTDMTGISKRDVLKIMGGAALAGPFVNMQSAFAARDKELNILCWEGYNSAQVLDPFRSEKSANVKAESLTNDPTMINRLRAGETKVWDLINVNNPWARKIMYPEGLIKPLPKDEFEPFFEKMLPQFKAPYRWAMSDDGKELLGMAQRFGPYSFVVNTDKVSRKTAEEQGWEIFNDPSLKGKYGILESDDWNVFNIFLIAGLNPFKEHDAAELEKFTETAKRIFGGAKLVGDIAAMNQALVSGEIDLHMTGGTYSVSPARADGHPNLRAVTPLKGPIDGKGGVAWIEITSTVNNPNLSPLATEFLKHVQDPAVAHTVAFAEGTFNPVAQMGNKACFDLFTKEELDAIQYDSLEEEMSRSAEYDIVPDYDKALEILTAAKRAKG</sequence>
<gene>
    <name evidence="3" type="primary">potD</name>
    <name evidence="3" type="ORF">GCM10008179_05800</name>
</gene>
<evidence type="ECO:0000256" key="2">
    <source>
        <dbReference type="ARBA" id="ARBA00022764"/>
    </source>
</evidence>
<comment type="caution">
    <text evidence="3">The sequence shown here is derived from an EMBL/GenBank/DDBJ whole genome shotgun (WGS) entry which is preliminary data.</text>
</comment>
<keyword evidence="2" id="KW-0574">Periplasm</keyword>
<protein>
    <submittedName>
        <fullName evidence="3">Spermidine/putrescine ABC transporter substrate-binding protein</fullName>
    </submittedName>
</protein>
<accession>A0A9W6MUH1</accession>
<dbReference type="InterPro" id="IPR006059">
    <property type="entry name" value="SBP"/>
</dbReference>
<dbReference type="PANTHER" id="PTHR30222:SF17">
    <property type="entry name" value="SPERMIDINE_PUTRESCINE-BINDING PERIPLASMIC PROTEIN"/>
    <property type="match status" value="1"/>
</dbReference>
<dbReference type="PANTHER" id="PTHR30222">
    <property type="entry name" value="SPERMIDINE/PUTRESCINE-BINDING PERIPLASMIC PROTEIN"/>
    <property type="match status" value="1"/>
</dbReference>
<dbReference type="SUPFAM" id="SSF53850">
    <property type="entry name" value="Periplasmic binding protein-like II"/>
    <property type="match status" value="1"/>
</dbReference>
<dbReference type="Proteomes" id="UP001143372">
    <property type="component" value="Unassembled WGS sequence"/>
</dbReference>
<name>A0A9W6MUH1_9HYPH</name>
<keyword evidence="4" id="KW-1185">Reference proteome</keyword>
<evidence type="ECO:0000313" key="3">
    <source>
        <dbReference type="EMBL" id="GLK66942.1"/>
    </source>
</evidence>
<keyword evidence="1" id="KW-0732">Signal</keyword>
<evidence type="ECO:0000256" key="1">
    <source>
        <dbReference type="ARBA" id="ARBA00022729"/>
    </source>
</evidence>
<dbReference type="Pfam" id="PF13416">
    <property type="entry name" value="SBP_bac_8"/>
    <property type="match status" value="1"/>
</dbReference>
<reference evidence="3" key="1">
    <citation type="journal article" date="2014" name="Int. J. Syst. Evol. Microbiol.">
        <title>Complete genome sequence of Corynebacterium casei LMG S-19264T (=DSM 44701T), isolated from a smear-ripened cheese.</title>
        <authorList>
            <consortium name="US DOE Joint Genome Institute (JGI-PGF)"/>
            <person name="Walter F."/>
            <person name="Albersmeier A."/>
            <person name="Kalinowski J."/>
            <person name="Ruckert C."/>
        </authorList>
    </citation>
    <scope>NUCLEOTIDE SEQUENCE</scope>
    <source>
        <strain evidence="3">VKM B-2347</strain>
    </source>
</reference>
<dbReference type="EMBL" id="BSFI01000002">
    <property type="protein sequence ID" value="GLK66942.1"/>
    <property type="molecule type" value="Genomic_DNA"/>
</dbReference>
<evidence type="ECO:0000313" key="4">
    <source>
        <dbReference type="Proteomes" id="UP001143372"/>
    </source>
</evidence>
<dbReference type="AlphaFoldDB" id="A0A9W6MUH1"/>